<evidence type="ECO:0000256" key="1">
    <source>
        <dbReference type="ARBA" id="ARBA00009254"/>
    </source>
</evidence>
<dbReference type="InterPro" id="IPR001854">
    <property type="entry name" value="Ribosomal_uL29"/>
</dbReference>
<name>A0A3B1D6Q4_9ZZZZ</name>
<dbReference type="NCBIfam" id="TIGR00012">
    <property type="entry name" value="L29"/>
    <property type="match status" value="1"/>
</dbReference>
<evidence type="ECO:0000256" key="2">
    <source>
        <dbReference type="ARBA" id="ARBA00022980"/>
    </source>
</evidence>
<dbReference type="PROSITE" id="PS00579">
    <property type="entry name" value="RIBOSOMAL_L29"/>
    <property type="match status" value="1"/>
</dbReference>
<proteinExistence type="inferred from homology"/>
<dbReference type="GO" id="GO:0006412">
    <property type="term" value="P:translation"/>
    <property type="evidence" value="ECO:0007669"/>
    <property type="project" value="InterPro"/>
</dbReference>
<dbReference type="Gene3D" id="1.10.287.310">
    <property type="match status" value="1"/>
</dbReference>
<comment type="similarity">
    <text evidence="1">Belongs to the universal ribosomal protein uL29 family.</text>
</comment>
<evidence type="ECO:0000256" key="5">
    <source>
        <dbReference type="ARBA" id="ARBA00035476"/>
    </source>
</evidence>
<sequence>MKLDILRDLTLEELRDKEKNMRKELFNLRFQSAVGHIENPNRFKEVRREIAQLLTIVRLKQDEAS</sequence>
<dbReference type="AlphaFoldDB" id="A0A3B1D6Q4"/>
<dbReference type="FunFam" id="1.10.287.310:FF:000001">
    <property type="entry name" value="50S ribosomal protein L29"/>
    <property type="match status" value="1"/>
</dbReference>
<dbReference type="PANTHER" id="PTHR10916:SF0">
    <property type="entry name" value="LARGE RIBOSOMAL SUBUNIT PROTEIN UL29C"/>
    <property type="match status" value="1"/>
</dbReference>
<accession>A0A3B1D6Q4</accession>
<keyword evidence="3" id="KW-0687">Ribonucleoprotein</keyword>
<dbReference type="SUPFAM" id="SSF46561">
    <property type="entry name" value="Ribosomal protein L29 (L29p)"/>
    <property type="match status" value="1"/>
</dbReference>
<dbReference type="CDD" id="cd00427">
    <property type="entry name" value="Ribosomal_L29_HIP"/>
    <property type="match status" value="1"/>
</dbReference>
<organism evidence="6">
    <name type="scientific">hydrothermal vent metagenome</name>
    <dbReference type="NCBI Taxonomy" id="652676"/>
    <lineage>
        <taxon>unclassified sequences</taxon>
        <taxon>metagenomes</taxon>
        <taxon>ecological metagenomes</taxon>
    </lineage>
</organism>
<dbReference type="InterPro" id="IPR036049">
    <property type="entry name" value="Ribosomal_uL29_sf"/>
</dbReference>
<dbReference type="EMBL" id="UOGF01000028">
    <property type="protein sequence ID" value="VAX27425.1"/>
    <property type="molecule type" value="Genomic_DNA"/>
</dbReference>
<evidence type="ECO:0000256" key="4">
    <source>
        <dbReference type="ARBA" id="ARBA00035204"/>
    </source>
</evidence>
<dbReference type="PANTHER" id="PTHR10916">
    <property type="entry name" value="60S RIBOSOMAL PROTEIN L35/50S RIBOSOMAL PROTEIN L29"/>
    <property type="match status" value="1"/>
</dbReference>
<dbReference type="HAMAP" id="MF_00374">
    <property type="entry name" value="Ribosomal_uL29"/>
    <property type="match status" value="1"/>
</dbReference>
<reference evidence="6" key="1">
    <citation type="submission" date="2018-06" db="EMBL/GenBank/DDBJ databases">
        <authorList>
            <person name="Zhirakovskaya E."/>
        </authorList>
    </citation>
    <scope>NUCLEOTIDE SEQUENCE</scope>
</reference>
<dbReference type="InterPro" id="IPR018254">
    <property type="entry name" value="Ribosomal_uL29_CS"/>
</dbReference>
<gene>
    <name evidence="6" type="ORF">MNBD_NITROSPIRAE01-2254</name>
</gene>
<dbReference type="Pfam" id="PF00831">
    <property type="entry name" value="Ribosomal_L29"/>
    <property type="match status" value="1"/>
</dbReference>
<dbReference type="InterPro" id="IPR050063">
    <property type="entry name" value="Ribosomal_protein_uL29"/>
</dbReference>
<evidence type="ECO:0000313" key="6">
    <source>
        <dbReference type="EMBL" id="VAX27425.1"/>
    </source>
</evidence>
<dbReference type="GO" id="GO:0022625">
    <property type="term" value="C:cytosolic large ribosomal subunit"/>
    <property type="evidence" value="ECO:0007669"/>
    <property type="project" value="TreeGrafter"/>
</dbReference>
<keyword evidence="2 6" id="KW-0689">Ribosomal protein</keyword>
<protein>
    <recommendedName>
        <fullName evidence="4">Large ribosomal subunit protein uL29</fullName>
    </recommendedName>
    <alternativeName>
        <fullName evidence="5">50S ribosomal protein L29</fullName>
    </alternativeName>
</protein>
<evidence type="ECO:0000256" key="3">
    <source>
        <dbReference type="ARBA" id="ARBA00023274"/>
    </source>
</evidence>
<dbReference type="GO" id="GO:0003735">
    <property type="term" value="F:structural constituent of ribosome"/>
    <property type="evidence" value="ECO:0007669"/>
    <property type="project" value="InterPro"/>
</dbReference>